<dbReference type="RefSeq" id="WP_088589203.1">
    <property type="nucleotide sequence ID" value="NZ_CADIJU010000002.1"/>
</dbReference>
<proteinExistence type="predicted"/>
<keyword evidence="2" id="KW-1185">Reference proteome</keyword>
<dbReference type="Proteomes" id="UP000252124">
    <property type="component" value="Unassembled WGS sequence"/>
</dbReference>
<sequence>MTPENAILTLVTAAAGGVPVIPSDQVEPGALPPYIAMAVRWVEAGPAEEGMVHDNGNQPVHDHRDATVELRSVGAAAYDVLDKIGLTLRHPVYEERAEALALALFDAGRLQRVPRESAGAASERLGVRELGIRYAQTYVDFVGVIETVTGTLTTTGGLQPSLQTPFSAEIVTAP</sequence>
<dbReference type="GeneID" id="99730075"/>
<comment type="caution">
    <text evidence="1">The sequence shown here is derived from an EMBL/GenBank/DDBJ whole genome shotgun (WGS) entry which is preliminary data.</text>
</comment>
<organism evidence="1 2">
    <name type="scientific">Achromobacter marplatensis</name>
    <dbReference type="NCBI Taxonomy" id="470868"/>
    <lineage>
        <taxon>Bacteria</taxon>
        <taxon>Pseudomonadati</taxon>
        <taxon>Pseudomonadota</taxon>
        <taxon>Betaproteobacteria</taxon>
        <taxon>Burkholderiales</taxon>
        <taxon>Alcaligenaceae</taxon>
        <taxon>Achromobacter</taxon>
    </lineage>
</organism>
<gene>
    <name evidence="1" type="ORF">DFP87_10471</name>
</gene>
<evidence type="ECO:0008006" key="3">
    <source>
        <dbReference type="Google" id="ProtNLM"/>
    </source>
</evidence>
<protein>
    <recommendedName>
        <fullName evidence="3">Phage protein</fullName>
    </recommendedName>
</protein>
<reference evidence="1 2" key="1">
    <citation type="submission" date="2018-06" db="EMBL/GenBank/DDBJ databases">
        <title>Genomic Encyclopedia of Type Strains, Phase III (KMG-III): the genomes of soil and plant-associated and newly described type strains.</title>
        <authorList>
            <person name="Whitman W."/>
        </authorList>
    </citation>
    <scope>NUCLEOTIDE SEQUENCE [LARGE SCALE GENOMIC DNA]</scope>
    <source>
        <strain evidence="1 2">CECT 7342</strain>
    </source>
</reference>
<accession>A0ABX9G988</accession>
<evidence type="ECO:0000313" key="2">
    <source>
        <dbReference type="Proteomes" id="UP000252124"/>
    </source>
</evidence>
<dbReference type="NCBIfam" id="NF047498">
    <property type="entry name" value="LIC_12616_fam"/>
    <property type="match status" value="1"/>
</dbReference>
<name>A0ABX9G988_9BURK</name>
<dbReference type="EMBL" id="QNRM01000004">
    <property type="protein sequence ID" value="RBP19736.1"/>
    <property type="molecule type" value="Genomic_DNA"/>
</dbReference>
<evidence type="ECO:0000313" key="1">
    <source>
        <dbReference type="EMBL" id="RBP19736.1"/>
    </source>
</evidence>